<dbReference type="PANTHER" id="PTHR34595">
    <property type="entry name" value="BLR5612 PROTEIN"/>
    <property type="match status" value="1"/>
</dbReference>
<proteinExistence type="predicted"/>
<name>A0A062U1H6_9PROT</name>
<dbReference type="EMBL" id="AWFF01000109">
    <property type="protein sequence ID" value="KCZ50494.1"/>
    <property type="molecule type" value="Genomic_DNA"/>
</dbReference>
<feature type="domain" description="DUF403" evidence="1">
    <location>
        <begin position="1"/>
        <end position="294"/>
    </location>
</feature>
<protein>
    <recommendedName>
        <fullName evidence="1">DUF403 domain-containing protein</fullName>
    </recommendedName>
</protein>
<dbReference type="Proteomes" id="UP000027037">
    <property type="component" value="Unassembled WGS sequence"/>
</dbReference>
<evidence type="ECO:0000313" key="2">
    <source>
        <dbReference type="EMBL" id="KCZ50494.1"/>
    </source>
</evidence>
<dbReference type="eggNOG" id="COG2307">
    <property type="taxonomic scope" value="Bacteria"/>
</dbReference>
<dbReference type="AlphaFoldDB" id="A0A062U1H6"/>
<keyword evidence="3" id="KW-1185">Reference proteome</keyword>
<dbReference type="Pfam" id="PF04168">
    <property type="entry name" value="Alpha-E"/>
    <property type="match status" value="1"/>
</dbReference>
<organism evidence="2 3">
    <name type="scientific">Hyphomonas beringensis</name>
    <dbReference type="NCBI Taxonomy" id="1280946"/>
    <lineage>
        <taxon>Bacteria</taxon>
        <taxon>Pseudomonadati</taxon>
        <taxon>Pseudomonadota</taxon>
        <taxon>Alphaproteobacteria</taxon>
        <taxon>Hyphomonadales</taxon>
        <taxon>Hyphomonadaceae</taxon>
        <taxon>Hyphomonas</taxon>
    </lineage>
</organism>
<dbReference type="STRING" id="1280946.HY29_06950"/>
<sequence>MERAENTARLIEAGFRMALTRAEAGEEEWGSVITAAGCRDAYLEKHETIRADKVIDFVLRDRSNPVSVMATLHTARENARMTRTALTREMWESINDFWITTKEALRRAPSEADLPEVLNLIRQQGAQVRGTTAGTMLRNDIYNFIFLGVMIERADSTARILDAKYYVLLPSSASVGSSLDNVQWEMILRSASAERAFQWLHGGKITPMAIADFLIFDARLPRSLAYCYDTISLQLEGLFSQYGQRMPSHDLAEALEARLTATSIKDVFRDGLHEFLTDFMGRNGALSYQIVQDYRFME</sequence>
<comment type="caution">
    <text evidence="2">The sequence shown here is derived from an EMBL/GenBank/DDBJ whole genome shotgun (WGS) entry which is preliminary data.</text>
</comment>
<dbReference type="PATRIC" id="fig|1280946.3.peg.3488"/>
<evidence type="ECO:0000259" key="1">
    <source>
        <dbReference type="Pfam" id="PF04168"/>
    </source>
</evidence>
<accession>A0A062U1H6</accession>
<gene>
    <name evidence="2" type="ORF">HY29_06950</name>
</gene>
<dbReference type="InterPro" id="IPR007296">
    <property type="entry name" value="DUF403"/>
</dbReference>
<reference evidence="2 3" key="1">
    <citation type="journal article" date="2014" name="Antonie Van Leeuwenhoek">
        <title>Hyphomonas beringensis sp. nov. and Hyphomonas chukchiensis sp. nov., isolated from surface seawater of the Bering Sea and Chukchi Sea.</title>
        <authorList>
            <person name="Li C."/>
            <person name="Lai Q."/>
            <person name="Li G."/>
            <person name="Dong C."/>
            <person name="Wang J."/>
            <person name="Liao Y."/>
            <person name="Shao Z."/>
        </authorList>
    </citation>
    <scope>NUCLEOTIDE SEQUENCE [LARGE SCALE GENOMIC DNA]</scope>
    <source>
        <strain evidence="2 3">25B14_1</strain>
    </source>
</reference>
<dbReference type="InterPro" id="IPR051680">
    <property type="entry name" value="ATP-dep_Glu-Cys_Ligase-2"/>
</dbReference>
<evidence type="ECO:0000313" key="3">
    <source>
        <dbReference type="Proteomes" id="UP000027037"/>
    </source>
</evidence>
<dbReference type="PANTHER" id="PTHR34595:SF7">
    <property type="entry name" value="SLL1039 PROTEIN"/>
    <property type="match status" value="1"/>
</dbReference>